<proteinExistence type="inferred from homology"/>
<evidence type="ECO:0000256" key="1">
    <source>
        <dbReference type="ARBA" id="ARBA00008279"/>
    </source>
</evidence>
<dbReference type="InterPro" id="IPR016484">
    <property type="entry name" value="GTPase_Der"/>
</dbReference>
<dbReference type="Pfam" id="PF14714">
    <property type="entry name" value="KH_dom-like"/>
    <property type="match status" value="1"/>
</dbReference>
<accession>A0A916JL84</accession>
<evidence type="ECO:0000256" key="7">
    <source>
        <dbReference type="ARBA" id="ARBA00032345"/>
    </source>
</evidence>
<keyword evidence="5 8" id="KW-0547">Nucleotide-binding</keyword>
<gene>
    <name evidence="8 12" type="primary">der</name>
    <name evidence="12" type="ORF">CRYO30217_01001</name>
</gene>
<evidence type="ECO:0000256" key="4">
    <source>
        <dbReference type="ARBA" id="ARBA00022737"/>
    </source>
</evidence>
<dbReference type="InterPro" id="IPR027417">
    <property type="entry name" value="P-loop_NTPase"/>
</dbReference>
<feature type="binding site" evidence="8">
    <location>
        <begin position="119"/>
        <end position="122"/>
    </location>
    <ligand>
        <name>GTP</name>
        <dbReference type="ChEBI" id="CHEBI:37565"/>
        <label>1</label>
    </ligand>
</feature>
<dbReference type="RefSeq" id="WP_258541221.1">
    <property type="nucleotide sequence ID" value="NZ_OU015584.1"/>
</dbReference>
<evidence type="ECO:0000256" key="10">
    <source>
        <dbReference type="RuleBase" id="RU004481"/>
    </source>
</evidence>
<dbReference type="Gene3D" id="3.30.300.20">
    <property type="match status" value="1"/>
</dbReference>
<sequence>MGNLVAIVGRPNVGKSTLFNRLTKTRRAIVQETSGVTRDRHYGKSVWGGKEFSVVDTGGFVKGSDDVFEDEIRKQVVIAIEECNIVIFVVDVETGITDLDEAVANVLRQSKKPVFVVSNKVDNNEREVDSYEFYNFGLGDVYSISAINGSGTGELLDDLIKELPEDAHEEDESELPRIAIVGKPNVGKSSLTNALLGIERNIVTDISGTTRDSIDTHFNAFGFDMVLVDTAGIRKKGKVHEDIEFYSVMRSIRTIENSDVCLFMIDAEEGLQSQDMSIFSVIERNRKGMVVLVNKWDKIENKEANTMKKYEEMIKERLAPFTDVPVLFVSALTKQRIHKALEIAMEVYKNRTTKIPTSKLNEVLLPLIENYPPPAYKGKFIKIKFVTQLPNHAPAFAFFCNLPQYIKDPYKRYLENQLRKHFDLTGVPIRLFFRKK</sequence>
<dbReference type="PROSITE" id="PS51712">
    <property type="entry name" value="G_ENGA"/>
    <property type="match status" value="2"/>
</dbReference>
<dbReference type="GO" id="GO:0043022">
    <property type="term" value="F:ribosome binding"/>
    <property type="evidence" value="ECO:0007669"/>
    <property type="project" value="TreeGrafter"/>
</dbReference>
<evidence type="ECO:0000256" key="5">
    <source>
        <dbReference type="ARBA" id="ARBA00022741"/>
    </source>
</evidence>
<dbReference type="AlphaFoldDB" id="A0A916JL84"/>
<evidence type="ECO:0000256" key="3">
    <source>
        <dbReference type="ARBA" id="ARBA00022517"/>
    </source>
</evidence>
<feature type="binding site" evidence="8">
    <location>
        <begin position="229"/>
        <end position="233"/>
    </location>
    <ligand>
        <name>GTP</name>
        <dbReference type="ChEBI" id="CHEBI:37565"/>
        <label>2</label>
    </ligand>
</feature>
<dbReference type="PRINTS" id="PR00326">
    <property type="entry name" value="GTP1OBG"/>
</dbReference>
<dbReference type="NCBIfam" id="TIGR03594">
    <property type="entry name" value="GTPase_EngA"/>
    <property type="match status" value="1"/>
</dbReference>
<dbReference type="PANTHER" id="PTHR43834:SF6">
    <property type="entry name" value="GTPASE DER"/>
    <property type="match status" value="1"/>
</dbReference>
<evidence type="ECO:0000256" key="9">
    <source>
        <dbReference type="PROSITE-ProRule" id="PRU01049"/>
    </source>
</evidence>
<dbReference type="CDD" id="cd01894">
    <property type="entry name" value="EngA1"/>
    <property type="match status" value="1"/>
</dbReference>
<evidence type="ECO:0000256" key="6">
    <source>
        <dbReference type="ARBA" id="ARBA00023134"/>
    </source>
</evidence>
<feature type="binding site" evidence="8">
    <location>
        <begin position="182"/>
        <end position="189"/>
    </location>
    <ligand>
        <name>GTP</name>
        <dbReference type="ChEBI" id="CHEBI:37565"/>
        <label>2</label>
    </ligand>
</feature>
<dbReference type="Gene3D" id="3.40.50.300">
    <property type="entry name" value="P-loop containing nucleotide triphosphate hydrolases"/>
    <property type="match status" value="2"/>
</dbReference>
<comment type="similarity">
    <text evidence="1 8 9 10">Belongs to the TRAFAC class TrmE-Era-EngA-EngB-Septin-like GTPase superfamily. EngA (Der) GTPase family.</text>
</comment>
<feature type="binding site" evidence="8">
    <location>
        <begin position="56"/>
        <end position="60"/>
    </location>
    <ligand>
        <name>GTP</name>
        <dbReference type="ChEBI" id="CHEBI:37565"/>
        <label>1</label>
    </ligand>
</feature>
<organism evidence="12 13">
    <name type="scientific">Parvicella tangerina</name>
    <dbReference type="NCBI Taxonomy" id="2829795"/>
    <lineage>
        <taxon>Bacteria</taxon>
        <taxon>Pseudomonadati</taxon>
        <taxon>Bacteroidota</taxon>
        <taxon>Flavobacteriia</taxon>
        <taxon>Flavobacteriales</taxon>
        <taxon>Parvicellaceae</taxon>
        <taxon>Parvicella</taxon>
    </lineage>
</organism>
<dbReference type="Proteomes" id="UP000683507">
    <property type="component" value="Chromosome"/>
</dbReference>
<dbReference type="FunFam" id="3.40.50.300:FF:000953">
    <property type="entry name" value="GTPase Der"/>
    <property type="match status" value="1"/>
</dbReference>
<comment type="function">
    <text evidence="8 10">GTPase that plays an essential role in the late steps of ribosome biogenesis.</text>
</comment>
<evidence type="ECO:0000313" key="13">
    <source>
        <dbReference type="Proteomes" id="UP000683507"/>
    </source>
</evidence>
<feature type="binding site" evidence="8">
    <location>
        <begin position="294"/>
        <end position="297"/>
    </location>
    <ligand>
        <name>GTP</name>
        <dbReference type="ChEBI" id="CHEBI:37565"/>
        <label>2</label>
    </ligand>
</feature>
<keyword evidence="4 10" id="KW-0677">Repeat</keyword>
<feature type="domain" description="EngA-type G" evidence="11">
    <location>
        <begin position="176"/>
        <end position="352"/>
    </location>
</feature>
<dbReference type="FunFam" id="3.40.50.300:FF:000040">
    <property type="entry name" value="GTPase Der"/>
    <property type="match status" value="1"/>
</dbReference>
<dbReference type="InterPro" id="IPR005225">
    <property type="entry name" value="Small_GTP-bd"/>
</dbReference>
<dbReference type="NCBIfam" id="TIGR00231">
    <property type="entry name" value="small_GTP"/>
    <property type="match status" value="2"/>
</dbReference>
<feature type="domain" description="EngA-type G" evidence="11">
    <location>
        <begin position="3"/>
        <end position="167"/>
    </location>
</feature>
<dbReference type="GO" id="GO:0042254">
    <property type="term" value="P:ribosome biogenesis"/>
    <property type="evidence" value="ECO:0007669"/>
    <property type="project" value="UniProtKB-KW"/>
</dbReference>
<keyword evidence="6 8" id="KW-0342">GTP-binding</keyword>
<dbReference type="PANTHER" id="PTHR43834">
    <property type="entry name" value="GTPASE DER"/>
    <property type="match status" value="1"/>
</dbReference>
<dbReference type="GO" id="GO:0005525">
    <property type="term" value="F:GTP binding"/>
    <property type="evidence" value="ECO:0007669"/>
    <property type="project" value="UniProtKB-UniRule"/>
</dbReference>
<name>A0A916JL84_9FLAO</name>
<dbReference type="EMBL" id="OU015584">
    <property type="protein sequence ID" value="CAG5079654.1"/>
    <property type="molecule type" value="Genomic_DNA"/>
</dbReference>
<dbReference type="FunFam" id="3.30.300.20:FF:000004">
    <property type="entry name" value="GTPase Der"/>
    <property type="match status" value="1"/>
</dbReference>
<comment type="subunit">
    <text evidence="8">Associates with the 50S ribosomal subunit.</text>
</comment>
<dbReference type="CDD" id="cd01895">
    <property type="entry name" value="EngA2"/>
    <property type="match status" value="1"/>
</dbReference>
<reference evidence="12" key="1">
    <citation type="submission" date="2021-04" db="EMBL/GenBank/DDBJ databases">
        <authorList>
            <person name="Rodrigo-Torres L."/>
            <person name="Arahal R. D."/>
            <person name="Lucena T."/>
        </authorList>
    </citation>
    <scope>NUCLEOTIDE SEQUENCE</scope>
    <source>
        <strain evidence="12">AS29M-1</strain>
    </source>
</reference>
<dbReference type="InterPro" id="IPR006073">
    <property type="entry name" value="GTP-bd"/>
</dbReference>
<dbReference type="SUPFAM" id="SSF52540">
    <property type="entry name" value="P-loop containing nucleoside triphosphate hydrolases"/>
    <property type="match status" value="2"/>
</dbReference>
<protein>
    <recommendedName>
        <fullName evidence="2 8">GTPase Der</fullName>
    </recommendedName>
    <alternativeName>
        <fullName evidence="7 8">GTP-binding protein EngA</fullName>
    </alternativeName>
</protein>
<dbReference type="InterPro" id="IPR031166">
    <property type="entry name" value="G_ENGA"/>
</dbReference>
<feature type="binding site" evidence="8">
    <location>
        <begin position="9"/>
        <end position="16"/>
    </location>
    <ligand>
        <name>GTP</name>
        <dbReference type="ChEBI" id="CHEBI:37565"/>
        <label>1</label>
    </ligand>
</feature>
<dbReference type="HAMAP" id="MF_00195">
    <property type="entry name" value="GTPase_Der"/>
    <property type="match status" value="1"/>
</dbReference>
<evidence type="ECO:0000259" key="11">
    <source>
        <dbReference type="PROSITE" id="PS51712"/>
    </source>
</evidence>
<dbReference type="SMART" id="SM00173">
    <property type="entry name" value="RAS"/>
    <property type="match status" value="1"/>
</dbReference>
<dbReference type="InterPro" id="IPR015946">
    <property type="entry name" value="KH_dom-like_a/b"/>
</dbReference>
<evidence type="ECO:0000256" key="8">
    <source>
        <dbReference type="HAMAP-Rule" id="MF_00195"/>
    </source>
</evidence>
<dbReference type="KEGG" id="ptan:CRYO30217_01001"/>
<dbReference type="PIRSF" id="PIRSF006485">
    <property type="entry name" value="GTP-binding_EngA"/>
    <property type="match status" value="1"/>
</dbReference>
<dbReference type="InterPro" id="IPR032859">
    <property type="entry name" value="KH_dom-like"/>
</dbReference>
<keyword evidence="13" id="KW-1185">Reference proteome</keyword>
<keyword evidence="3 8" id="KW-0690">Ribosome biogenesis</keyword>
<evidence type="ECO:0000313" key="12">
    <source>
        <dbReference type="EMBL" id="CAG5079654.1"/>
    </source>
</evidence>
<dbReference type="Pfam" id="PF01926">
    <property type="entry name" value="MMR_HSR1"/>
    <property type="match status" value="2"/>
</dbReference>
<evidence type="ECO:0000256" key="2">
    <source>
        <dbReference type="ARBA" id="ARBA00020953"/>
    </source>
</evidence>